<name>A0A1H8F4E9_9SPHI</name>
<accession>A0A1H8F4E9</accession>
<evidence type="ECO:0000313" key="2">
    <source>
        <dbReference type="Proteomes" id="UP000198942"/>
    </source>
</evidence>
<sequence>MSLRGGTTTQSHTIQGGYASVRLPRFARNDMAELPYFIDLSLIALNSEPFFQPGNVVSLLSLVPTS</sequence>
<organism evidence="1 2">
    <name type="scientific">Mucilaginibacter gossypiicola</name>
    <dbReference type="NCBI Taxonomy" id="551995"/>
    <lineage>
        <taxon>Bacteria</taxon>
        <taxon>Pseudomonadati</taxon>
        <taxon>Bacteroidota</taxon>
        <taxon>Sphingobacteriia</taxon>
        <taxon>Sphingobacteriales</taxon>
        <taxon>Sphingobacteriaceae</taxon>
        <taxon>Mucilaginibacter</taxon>
    </lineage>
</organism>
<dbReference type="EMBL" id="FOCL01000002">
    <property type="protein sequence ID" value="SEN26741.1"/>
    <property type="molecule type" value="Genomic_DNA"/>
</dbReference>
<reference evidence="2" key="1">
    <citation type="submission" date="2016-10" db="EMBL/GenBank/DDBJ databases">
        <authorList>
            <person name="Varghese N."/>
            <person name="Submissions S."/>
        </authorList>
    </citation>
    <scope>NUCLEOTIDE SEQUENCE [LARGE SCALE GENOMIC DNA]</scope>
    <source>
        <strain evidence="2">Gh-48</strain>
    </source>
</reference>
<protein>
    <submittedName>
        <fullName evidence="1">Uncharacterized protein</fullName>
    </submittedName>
</protein>
<dbReference type="Proteomes" id="UP000198942">
    <property type="component" value="Unassembled WGS sequence"/>
</dbReference>
<dbReference type="AlphaFoldDB" id="A0A1H8F4E9"/>
<keyword evidence="2" id="KW-1185">Reference proteome</keyword>
<proteinExistence type="predicted"/>
<gene>
    <name evidence="1" type="ORF">SAMN05192574_102959</name>
</gene>
<evidence type="ECO:0000313" key="1">
    <source>
        <dbReference type="EMBL" id="SEN26741.1"/>
    </source>
</evidence>